<dbReference type="Proteomes" id="UP000075476">
    <property type="component" value="Unassembled WGS sequence"/>
</dbReference>
<organism evidence="1 2">
    <name type="scientific">Bacillus cereus</name>
    <dbReference type="NCBI Taxonomy" id="1396"/>
    <lineage>
        <taxon>Bacteria</taxon>
        <taxon>Bacillati</taxon>
        <taxon>Bacillota</taxon>
        <taxon>Bacilli</taxon>
        <taxon>Bacillales</taxon>
        <taxon>Bacillaceae</taxon>
        <taxon>Bacillus</taxon>
        <taxon>Bacillus cereus group</taxon>
    </lineage>
</organism>
<dbReference type="EMBL" id="LOMO01000001">
    <property type="protein sequence ID" value="KXY51428.1"/>
    <property type="molecule type" value="Genomic_DNA"/>
</dbReference>
<dbReference type="AlphaFoldDB" id="A0A9X0MKK0"/>
<dbReference type="RefSeq" id="WP_061662759.1">
    <property type="nucleotide sequence ID" value="NZ_LOMO01000001.1"/>
</dbReference>
<protein>
    <submittedName>
        <fullName evidence="1">Uncharacterized protein</fullName>
    </submittedName>
</protein>
<accession>A0A9X0MKK0</accession>
<name>A0A9X0MKK0_BACCE</name>
<sequence length="186" mass="21744">MKIEEIEKVIFDWHERSIGVKNDESSTRFDEKWTKVFEELQYNNDELKDLIVEPETLLFRVHAGGNDEPQRTDYDDQPNYPKVFEEAHKNWRADNNIEAIDFNNHWSSFTKSTDVIGSAYFAEKRLRGFVIVVLSDKAVDISSRVAKKGVFDEQEVVAPMDEKTVIDKLPFKDFMKKYGGKETEKI</sequence>
<evidence type="ECO:0000313" key="2">
    <source>
        <dbReference type="Proteomes" id="UP000075476"/>
    </source>
</evidence>
<comment type="caution">
    <text evidence="1">The sequence shown here is derived from an EMBL/GenBank/DDBJ whole genome shotgun (WGS) entry which is preliminary data.</text>
</comment>
<proteinExistence type="predicted"/>
<evidence type="ECO:0000313" key="1">
    <source>
        <dbReference type="EMBL" id="KXY51428.1"/>
    </source>
</evidence>
<gene>
    <name evidence="1" type="ORF">AT268_33695</name>
</gene>
<reference evidence="1 2" key="1">
    <citation type="submission" date="2015-12" db="EMBL/GenBank/DDBJ databases">
        <title>Bacillus cereus Group isolate.</title>
        <authorList>
            <person name="Kovac J."/>
        </authorList>
    </citation>
    <scope>NUCLEOTIDE SEQUENCE [LARGE SCALE GENOMIC DNA]</scope>
    <source>
        <strain evidence="1 2">FSL K6-0073</strain>
    </source>
</reference>